<dbReference type="EMBL" id="MH834612">
    <property type="protein sequence ID" value="AYN57872.1"/>
    <property type="molecule type" value="Genomic_DNA"/>
</dbReference>
<name>A0A3G2KFU8_9CAUD</name>
<sequence length="1348" mass="137816">MAERSVVVRIRAEIGDFRRQMDQAAEAASRTGRAAQQAGQQATTGMGQLVQSARHHEDAWNTAGTTMATFGAAVVAGVGLAIAKYAEFDKAMSEVSAATHASAADMGLLREAAIKAGADTSYSAKEAADAITELSKAGVTTTNILNGGLTGALNLAAAGSMDVAAAAELAATAMTQFKLKGGDLPHVADLLAAGAGKAQGSVEDMGMALKQGGLVAASTGLSIEEVTGGLAAFASAGLIGSDAGTSFKTMLGALTPNSEAAAKQMAAMGFSAIDAHGNFKSLKDIAENLQVSMKDMSEAERAAAMETIFGSDAVRAANVLYEQGAKGIDEWTRAVDVAGYAASTASIKQDNLAGDLEKLGGSFDTVLIKGGSGAAQALRGVVQGAEDLVDALGNVDPELLSLSVGMAGVVGATALLGGGFLTLFPKAMALHAAFKTLQTTNSGLAGGLGKVAKGAGIAAAALAALSIAGAVFSDKSTKSATDYANAILKVANAGSSAKAADLDSVFQGFDKFGGQDTVNGINGVADAVKRLANPDWQQHVDQFFDGFTSGVLNLPKSDLGQLQDRLKGVGDEMGNIVKNGGAESAAKSFRLLTDEFKANGKSAQDALDMMPGYKDALLEQANALGVNLEPAQLLELAQGRIPGVMQAAINATEQKASADSAAAEAARAHSAELDELGLNADGTVASLEKYTAALFAAGLSTMGAREAEAAHEAAIDNTKKAVEEATAALAAEYEAQGMGADAAKAQAEAQMGLGVALTKNKGDFDRTTEAGRILNAQFQSVAQTGMAEIEAKAKAGAGMPELKTNLVDSFNALVATGKGMGLTGTAADSLARKVLGIPPKANINTWMSDEAKRMAEATDAAVRNLDGKTAHTYVYHHEINTIENITTSSASVHNNTGGKQGTKPTFHADGGAISGPGSGTSDEIPAWLSNGEHVLTAAEVQKLGGQAAVYRFRDALMAGNIPRFASGGAAERRKRLAELREFRWETLLDMNRDNRRGNGYRSAAESLSSGYSFADKLTSLADSGNVGKASVRNLYAVSGRSEAALRTLHARSDALGTSLDKAKDKLSDLTQIRGEVAKSLSGEFSIGKTAQRQGLFGAGAVANTIADAKGFLAKVKGFAAKLQKLRLKGFSGAIIEEIAGMGTTAGTQAADSLLQATSAQVKDLNNTMGSINAASLSAGNAVTDSLYRGGIAGATANVKSLERQEGAISKAMLQIGLGMENALRTALGGKPIKRAGGGAVYGPGTSTSDDIPALLSNGEHVLDAEDVDALGGQAAVYRLRAQLHRSPSKSLAGGYGQVQSIPAQYMGWGAAPAAAAAGPTIHNWKIYDQTNPVATAHEVSRRQSMLRN</sequence>
<gene>
    <name evidence="5" type="primary">19</name>
    <name evidence="5" type="ORF">PBI_FAJA_19</name>
</gene>
<evidence type="ECO:0000256" key="2">
    <source>
        <dbReference type="ARBA" id="ARBA00022612"/>
    </source>
</evidence>
<accession>A0A3G2KFU8</accession>
<reference evidence="5 6" key="1">
    <citation type="submission" date="2018-09" db="EMBL/GenBank/DDBJ databases">
        <authorList>
            <person name="Ulbrich M.C."/>
            <person name="Stoner T.H."/>
            <person name="Garlena R.A."/>
            <person name="Russell D.A."/>
            <person name="Pope W.H."/>
            <person name="Jacobs-Sera D."/>
            <person name="Hatfull G.F."/>
        </authorList>
    </citation>
    <scope>NUCLEOTIDE SEQUENCE [LARGE SCALE GENOMIC DNA]</scope>
</reference>
<dbReference type="PANTHER" id="PTHR37813">
    <property type="entry name" value="FELS-2 PROPHAGE PROTEIN"/>
    <property type="match status" value="1"/>
</dbReference>
<evidence type="ECO:0000259" key="4">
    <source>
        <dbReference type="Pfam" id="PF10145"/>
    </source>
</evidence>
<dbReference type="Pfam" id="PF10145">
    <property type="entry name" value="PhageMin_Tail"/>
    <property type="match status" value="1"/>
</dbReference>
<evidence type="ECO:0000256" key="1">
    <source>
        <dbReference type="ARBA" id="ARBA00022465"/>
    </source>
</evidence>
<dbReference type="NCBIfam" id="TIGR01760">
    <property type="entry name" value="tape_meas_TP901"/>
    <property type="match status" value="1"/>
</dbReference>
<feature type="region of interest" description="Disordered" evidence="3">
    <location>
        <begin position="24"/>
        <end position="46"/>
    </location>
</feature>
<dbReference type="GeneID" id="77932261"/>
<keyword evidence="6" id="KW-1185">Reference proteome</keyword>
<protein>
    <submittedName>
        <fullName evidence="5">Tape measure protein</fullName>
    </submittedName>
</protein>
<dbReference type="RefSeq" id="YP_010656305.1">
    <property type="nucleotide sequence ID" value="NC_070837.1"/>
</dbReference>
<organism evidence="5 6">
    <name type="scientific">Arthrobacter phage Faja</name>
    <dbReference type="NCBI Taxonomy" id="2419957"/>
    <lineage>
        <taxon>Viruses</taxon>
        <taxon>Duplodnaviria</taxon>
        <taxon>Heunggongvirae</taxon>
        <taxon>Uroviricota</taxon>
        <taxon>Caudoviricetes</taxon>
        <taxon>Fajavirus</taxon>
        <taxon>Fajavirus faja</taxon>
    </lineage>
</organism>
<keyword evidence="2" id="KW-1188">Viral release from host cell</keyword>
<dbReference type="InterPro" id="IPR010090">
    <property type="entry name" value="Phage_tape_meas"/>
</dbReference>
<dbReference type="PANTHER" id="PTHR37813:SF1">
    <property type="entry name" value="FELS-2 PROPHAGE PROTEIN"/>
    <property type="match status" value="1"/>
</dbReference>
<evidence type="ECO:0000313" key="5">
    <source>
        <dbReference type="EMBL" id="AYN57872.1"/>
    </source>
</evidence>
<proteinExistence type="predicted"/>
<evidence type="ECO:0000256" key="3">
    <source>
        <dbReference type="SAM" id="MobiDB-lite"/>
    </source>
</evidence>
<dbReference type="GO" id="GO:0098003">
    <property type="term" value="P:viral tail assembly"/>
    <property type="evidence" value="ECO:0007669"/>
    <property type="project" value="UniProtKB-KW"/>
</dbReference>
<dbReference type="Proteomes" id="UP000280317">
    <property type="component" value="Segment"/>
</dbReference>
<dbReference type="KEGG" id="vg:77932261"/>
<evidence type="ECO:0000313" key="6">
    <source>
        <dbReference type="Proteomes" id="UP000280317"/>
    </source>
</evidence>
<feature type="domain" description="Phage tail tape measure protein" evidence="4">
    <location>
        <begin position="110"/>
        <end position="310"/>
    </location>
</feature>
<keyword evidence="1" id="KW-1245">Viral tail assembly</keyword>